<dbReference type="GO" id="GO:0008757">
    <property type="term" value="F:S-adenosylmethionine-dependent methyltransferase activity"/>
    <property type="evidence" value="ECO:0007669"/>
    <property type="project" value="InterPro"/>
</dbReference>
<proteinExistence type="predicted"/>
<reference evidence="2" key="3">
    <citation type="submission" date="2025-09" db="UniProtKB">
        <authorList>
            <consortium name="Ensembl"/>
        </authorList>
    </citation>
    <scope>IDENTIFICATION</scope>
</reference>
<name>A0AAY4AYX0_9TELE</name>
<dbReference type="SUPFAM" id="SSF53335">
    <property type="entry name" value="S-adenosyl-L-methionine-dependent methyltransferases"/>
    <property type="match status" value="1"/>
</dbReference>
<accession>A0AAY4AYX0</accession>
<dbReference type="InterPro" id="IPR013216">
    <property type="entry name" value="Methyltransf_11"/>
</dbReference>
<dbReference type="FunFam" id="3.40.50.150:FF:000370">
    <property type="entry name" value="Si:ch211-93g23.2"/>
    <property type="match status" value="1"/>
</dbReference>
<dbReference type="Ensembl" id="ENSDCDT00010014723.1">
    <property type="protein sequence ID" value="ENSDCDP00010013957.1"/>
    <property type="gene ID" value="ENSDCDG00010006418.1"/>
</dbReference>
<dbReference type="RefSeq" id="XP_028841071.1">
    <property type="nucleotide sequence ID" value="XM_028985238.1"/>
</dbReference>
<dbReference type="Pfam" id="PF08241">
    <property type="entry name" value="Methyltransf_11"/>
    <property type="match status" value="1"/>
</dbReference>
<dbReference type="CDD" id="cd02440">
    <property type="entry name" value="AdoMet_MTases"/>
    <property type="match status" value="1"/>
</dbReference>
<feature type="domain" description="Methyltransferase type 11" evidence="1">
    <location>
        <begin position="47"/>
        <end position="138"/>
    </location>
</feature>
<dbReference type="GeneTree" id="ENSGT00940000163794"/>
<dbReference type="AlphaFoldDB" id="A0AAY4AYX0"/>
<dbReference type="PANTHER" id="PTHR44942">
    <property type="entry name" value="METHYLTRANSF_11 DOMAIN-CONTAINING PROTEIN"/>
    <property type="match status" value="1"/>
</dbReference>
<dbReference type="RefSeq" id="XP_028841072.1">
    <property type="nucleotide sequence ID" value="XM_028985239.1"/>
</dbReference>
<evidence type="ECO:0000259" key="1">
    <source>
        <dbReference type="Pfam" id="PF08241"/>
    </source>
</evidence>
<evidence type="ECO:0000313" key="2">
    <source>
        <dbReference type="Ensembl" id="ENSDCDP00010013957.1"/>
    </source>
</evidence>
<dbReference type="Gene3D" id="3.40.50.150">
    <property type="entry name" value="Vaccinia Virus protein VP39"/>
    <property type="match status" value="1"/>
</dbReference>
<dbReference type="PANTHER" id="PTHR44942:SF6">
    <property type="entry name" value="NOVEL PROTEIN"/>
    <property type="match status" value="1"/>
</dbReference>
<dbReference type="InterPro" id="IPR029063">
    <property type="entry name" value="SAM-dependent_MTases_sf"/>
</dbReference>
<evidence type="ECO:0000313" key="3">
    <source>
        <dbReference type="Proteomes" id="UP000694580"/>
    </source>
</evidence>
<dbReference type="GeneID" id="114793464"/>
<keyword evidence="3" id="KW-1185">Reference proteome</keyword>
<reference evidence="2" key="2">
    <citation type="submission" date="2025-08" db="UniProtKB">
        <authorList>
            <consortium name="Ensembl"/>
        </authorList>
    </citation>
    <scope>IDENTIFICATION</scope>
</reference>
<dbReference type="Proteomes" id="UP000694580">
    <property type="component" value="Chromosome 7"/>
</dbReference>
<organism evidence="2 3">
    <name type="scientific">Denticeps clupeoides</name>
    <name type="common">denticle herring</name>
    <dbReference type="NCBI Taxonomy" id="299321"/>
    <lineage>
        <taxon>Eukaryota</taxon>
        <taxon>Metazoa</taxon>
        <taxon>Chordata</taxon>
        <taxon>Craniata</taxon>
        <taxon>Vertebrata</taxon>
        <taxon>Euteleostomi</taxon>
        <taxon>Actinopterygii</taxon>
        <taxon>Neopterygii</taxon>
        <taxon>Teleostei</taxon>
        <taxon>Clupei</taxon>
        <taxon>Clupeiformes</taxon>
        <taxon>Denticipitoidei</taxon>
        <taxon>Denticipitidae</taxon>
        <taxon>Denticeps</taxon>
    </lineage>
</organism>
<gene>
    <name evidence="2" type="primary">LOC114793464</name>
</gene>
<sequence>MTHHRLFAEKHHASIYQMYRFEPPNELKELILLYLEKKKGKPHSLAVDLGCGTGQNTRPLAPYFQEVVGIDVSESQVEEAKAVPGYPNISYRAGPAEVIPFPDCSVDLITAASAAHWFDADPFLKEANRALKPHGCMALLGYTDNFKFHYQSCGGALRKIFEEFKKELIPFTRTQVAVNNSRLQYLYDSITYPEKERLEMQMRYQVPVKRILGFIESFSTYQDYLRINPKAAEALLQNTTKGFLEEMGVTSTDTDLELEMDYYCVLTCKPQ</sequence>
<reference evidence="2 3" key="1">
    <citation type="submission" date="2020-06" db="EMBL/GenBank/DDBJ databases">
        <authorList>
            <consortium name="Wellcome Sanger Institute Data Sharing"/>
        </authorList>
    </citation>
    <scope>NUCLEOTIDE SEQUENCE [LARGE SCALE GENOMIC DNA]</scope>
</reference>
<dbReference type="InterPro" id="IPR051052">
    <property type="entry name" value="Diverse_substrate_MTase"/>
</dbReference>
<protein>
    <recommendedName>
        <fullName evidence="1">Methyltransferase type 11 domain-containing protein</fullName>
    </recommendedName>
</protein>